<comment type="function">
    <text evidence="1">Plays a role in the regulation of neuronal activity.</text>
</comment>
<evidence type="ECO:0000256" key="2">
    <source>
        <dbReference type="ARBA" id="ARBA00004232"/>
    </source>
</evidence>
<accession>A0A183D2C4</accession>
<sequence length="207" mass="23288">MAELLMLEDDMLCVPLRKPLVSFEYCWRYRGDTPWQLLKGSAVGSTLDFLTGGSLSSWLGFRQFSHGELAEIGDSSRERRPAPEAPRIFGSAATAGGFLGGFGVALTAAFAQSPSLTSDLCRPFAAHCIGYPVVTFGFGLKTYFRLWRVKRRQREVSRANEVHWRILAEALPSKYEGPRVYQRRSDAVLQEQEQIGWLRCLHFFSSS</sequence>
<evidence type="ECO:0000256" key="13">
    <source>
        <dbReference type="SAM" id="Phobius"/>
    </source>
</evidence>
<evidence type="ECO:0000256" key="1">
    <source>
        <dbReference type="ARBA" id="ARBA00003440"/>
    </source>
</evidence>
<reference evidence="16" key="1">
    <citation type="submission" date="2016-06" db="UniProtKB">
        <authorList>
            <consortium name="WormBaseParasite"/>
        </authorList>
    </citation>
    <scope>IDENTIFICATION</scope>
</reference>
<evidence type="ECO:0000256" key="5">
    <source>
        <dbReference type="ARBA" id="ARBA00022553"/>
    </source>
</evidence>
<dbReference type="GO" id="GO:0030867">
    <property type="term" value="C:rough endoplasmic reticulum membrane"/>
    <property type="evidence" value="ECO:0007669"/>
    <property type="project" value="UniProtKB-SubCell"/>
</dbReference>
<keyword evidence="15" id="KW-1185">Reference proteome</keyword>
<evidence type="ECO:0000256" key="7">
    <source>
        <dbReference type="ARBA" id="ARBA00022824"/>
    </source>
</evidence>
<reference evidence="14 15" key="2">
    <citation type="submission" date="2018-11" db="EMBL/GenBank/DDBJ databases">
        <authorList>
            <consortium name="Pathogen Informatics"/>
        </authorList>
    </citation>
    <scope>NUCLEOTIDE SEQUENCE [LARGE SCALE GENOMIC DNA]</scope>
</reference>
<evidence type="ECO:0000256" key="12">
    <source>
        <dbReference type="ARBA" id="ARBA00031129"/>
    </source>
</evidence>
<keyword evidence="11" id="KW-0539">Nucleus</keyword>
<evidence type="ECO:0000256" key="4">
    <source>
        <dbReference type="ARBA" id="ARBA00021882"/>
    </source>
</evidence>
<evidence type="ECO:0000313" key="16">
    <source>
        <dbReference type="WBParaSite" id="GPUH_0000287001-mRNA-1"/>
    </source>
</evidence>
<evidence type="ECO:0000313" key="15">
    <source>
        <dbReference type="Proteomes" id="UP000271098"/>
    </source>
</evidence>
<gene>
    <name evidence="14" type="ORF">GPUH_LOCUS2867</name>
</gene>
<organism evidence="16">
    <name type="scientific">Gongylonema pulchrum</name>
    <dbReference type="NCBI Taxonomy" id="637853"/>
    <lineage>
        <taxon>Eukaryota</taxon>
        <taxon>Metazoa</taxon>
        <taxon>Ecdysozoa</taxon>
        <taxon>Nematoda</taxon>
        <taxon>Chromadorea</taxon>
        <taxon>Rhabditida</taxon>
        <taxon>Spirurina</taxon>
        <taxon>Spiruromorpha</taxon>
        <taxon>Spiruroidea</taxon>
        <taxon>Gongylonematidae</taxon>
        <taxon>Gongylonema</taxon>
    </lineage>
</organism>
<dbReference type="AlphaFoldDB" id="A0A183D2C4"/>
<keyword evidence="10" id="KW-0325">Glycoprotein</keyword>
<dbReference type="WBParaSite" id="GPUH_0000287001-mRNA-1">
    <property type="protein sequence ID" value="GPUH_0000287001-mRNA-1"/>
    <property type="gene ID" value="GPUH_0000287001"/>
</dbReference>
<evidence type="ECO:0000256" key="10">
    <source>
        <dbReference type="ARBA" id="ARBA00023180"/>
    </source>
</evidence>
<feature type="transmembrane region" description="Helical" evidence="13">
    <location>
        <begin position="124"/>
        <end position="144"/>
    </location>
</feature>
<protein>
    <recommendedName>
        <fullName evidence="4">Macoilin</fullName>
    </recommendedName>
    <alternativeName>
        <fullName evidence="12">Transmembrane protein 57</fullName>
    </alternativeName>
</protein>
<evidence type="ECO:0000256" key="8">
    <source>
        <dbReference type="ARBA" id="ARBA00022989"/>
    </source>
</evidence>
<dbReference type="PANTHER" id="PTHR47464:SF2">
    <property type="entry name" value="MACOILIN"/>
    <property type="match status" value="1"/>
</dbReference>
<name>A0A183D2C4_9BILA</name>
<dbReference type="EMBL" id="UYRT01004571">
    <property type="protein sequence ID" value="VDK36757.1"/>
    <property type="molecule type" value="Genomic_DNA"/>
</dbReference>
<keyword evidence="8 13" id="KW-1133">Transmembrane helix</keyword>
<dbReference type="InterPro" id="IPR019130">
    <property type="entry name" value="Macoilin"/>
</dbReference>
<dbReference type="Proteomes" id="UP000271098">
    <property type="component" value="Unassembled WGS sequence"/>
</dbReference>
<evidence type="ECO:0000256" key="11">
    <source>
        <dbReference type="ARBA" id="ARBA00023242"/>
    </source>
</evidence>
<proteinExistence type="predicted"/>
<keyword evidence="6 13" id="KW-0812">Transmembrane</keyword>
<dbReference type="GO" id="GO:0023041">
    <property type="term" value="P:neuronal signal transduction"/>
    <property type="evidence" value="ECO:0007669"/>
    <property type="project" value="InterPro"/>
</dbReference>
<dbReference type="Pfam" id="PF09726">
    <property type="entry name" value="Macoilin"/>
    <property type="match status" value="1"/>
</dbReference>
<keyword evidence="5" id="KW-0597">Phosphoprotein</keyword>
<evidence type="ECO:0000256" key="3">
    <source>
        <dbReference type="ARBA" id="ARBA00004269"/>
    </source>
</evidence>
<dbReference type="GO" id="GO:0031965">
    <property type="term" value="C:nuclear membrane"/>
    <property type="evidence" value="ECO:0007669"/>
    <property type="project" value="UniProtKB-SubCell"/>
</dbReference>
<comment type="subcellular location">
    <subcellularLocation>
        <location evidence="2">Nucleus membrane</location>
        <topology evidence="2">Multi-pass membrane protein</topology>
    </subcellularLocation>
    <subcellularLocation>
        <location evidence="3">Rough endoplasmic reticulum membrane</location>
        <topology evidence="3">Multi-pass membrane protein</topology>
    </subcellularLocation>
</comment>
<evidence type="ECO:0000256" key="9">
    <source>
        <dbReference type="ARBA" id="ARBA00023136"/>
    </source>
</evidence>
<keyword evidence="9 13" id="KW-0472">Membrane</keyword>
<evidence type="ECO:0000256" key="6">
    <source>
        <dbReference type="ARBA" id="ARBA00022692"/>
    </source>
</evidence>
<feature type="transmembrane region" description="Helical" evidence="13">
    <location>
        <begin position="88"/>
        <end position="112"/>
    </location>
</feature>
<dbReference type="PANTHER" id="PTHR47464">
    <property type="entry name" value="MACOILIN"/>
    <property type="match status" value="1"/>
</dbReference>
<keyword evidence="7" id="KW-0256">Endoplasmic reticulum</keyword>
<dbReference type="OrthoDB" id="10071111at2759"/>
<evidence type="ECO:0000313" key="14">
    <source>
        <dbReference type="EMBL" id="VDK36757.1"/>
    </source>
</evidence>